<feature type="compositionally biased region" description="Low complexity" evidence="1">
    <location>
        <begin position="261"/>
        <end position="272"/>
    </location>
</feature>
<accession>A0AAD2GB23</accession>
<evidence type="ECO:0000256" key="1">
    <source>
        <dbReference type="SAM" id="MobiDB-lite"/>
    </source>
</evidence>
<feature type="compositionally biased region" description="Gly residues" evidence="1">
    <location>
        <begin position="96"/>
        <end position="109"/>
    </location>
</feature>
<keyword evidence="3" id="KW-1185">Reference proteome</keyword>
<organism evidence="2 3">
    <name type="scientific">Cylindrotheca closterium</name>
    <dbReference type="NCBI Taxonomy" id="2856"/>
    <lineage>
        <taxon>Eukaryota</taxon>
        <taxon>Sar</taxon>
        <taxon>Stramenopiles</taxon>
        <taxon>Ochrophyta</taxon>
        <taxon>Bacillariophyta</taxon>
        <taxon>Bacillariophyceae</taxon>
        <taxon>Bacillariophycidae</taxon>
        <taxon>Bacillariales</taxon>
        <taxon>Bacillariaceae</taxon>
        <taxon>Cylindrotheca</taxon>
    </lineage>
</organism>
<feature type="compositionally biased region" description="Pro residues" evidence="1">
    <location>
        <begin position="212"/>
        <end position="226"/>
    </location>
</feature>
<feature type="compositionally biased region" description="Low complexity" evidence="1">
    <location>
        <begin position="442"/>
        <end position="454"/>
    </location>
</feature>
<feature type="compositionally biased region" description="Low complexity" evidence="1">
    <location>
        <begin position="140"/>
        <end position="149"/>
    </location>
</feature>
<feature type="compositionally biased region" description="Basic and acidic residues" evidence="1">
    <location>
        <begin position="174"/>
        <end position="202"/>
    </location>
</feature>
<sequence>MHTNKTAPLTMKPPSSALNNASKLSFKTSSLVVCFCIGMSQLNLVTSFTMIPPSSSSSSSPESASSSRTLALLPSSSTKTTTATTTTSTRLSMSSRGGGNFQGRLGRYGGIPEEDEQEQAFTWDWDDDEDDVNNDDMFGQAQQQQSQSSNKINTSSGDDSELPTGDIPGATISEDLKQKAKNSHLDAKEEASQGGSKFRELMARATQHTAVTPPPQPTYAPPPPQPVTTASIPPNPMDLSIEEQAALFRQMMMEKQDPHAQEMAQFQKQQQQQERKMKDPYQAATPRVYGPPPDLRHPYSHPDPAVSLPPPAPTRPKDYREYGTGPDGRKVGRNADADSVSNAADVYLAQLKRDSTTRNYARYAGDDQVANQVFHDPSIAEIHAPENPYREAQREKERELYDTVPEEMLIFQEYTKVEEYQAAPRMSYKEKLAQYKDKKEQQQQQQQQGGQQEQ</sequence>
<evidence type="ECO:0000313" key="3">
    <source>
        <dbReference type="Proteomes" id="UP001295423"/>
    </source>
</evidence>
<comment type="caution">
    <text evidence="2">The sequence shown here is derived from an EMBL/GenBank/DDBJ whole genome shotgun (WGS) entry which is preliminary data.</text>
</comment>
<reference evidence="2" key="1">
    <citation type="submission" date="2023-08" db="EMBL/GenBank/DDBJ databases">
        <authorList>
            <person name="Audoor S."/>
            <person name="Bilcke G."/>
        </authorList>
    </citation>
    <scope>NUCLEOTIDE SEQUENCE</scope>
</reference>
<dbReference type="Proteomes" id="UP001295423">
    <property type="component" value="Unassembled WGS sequence"/>
</dbReference>
<evidence type="ECO:0000313" key="2">
    <source>
        <dbReference type="EMBL" id="CAJ1968331.1"/>
    </source>
</evidence>
<gene>
    <name evidence="2" type="ORF">CYCCA115_LOCUS23186</name>
</gene>
<protein>
    <submittedName>
        <fullName evidence="2">Uncharacterized protein</fullName>
    </submittedName>
</protein>
<proteinExistence type="predicted"/>
<feature type="region of interest" description="Disordered" evidence="1">
    <location>
        <begin position="51"/>
        <end position="110"/>
    </location>
</feature>
<dbReference type="EMBL" id="CAKOGP040002380">
    <property type="protein sequence ID" value="CAJ1968331.1"/>
    <property type="molecule type" value="Genomic_DNA"/>
</dbReference>
<feature type="compositionally biased region" description="Low complexity" evidence="1">
    <location>
        <begin position="52"/>
        <end position="95"/>
    </location>
</feature>
<name>A0AAD2GB23_9STRA</name>
<feature type="region of interest" description="Disordered" evidence="1">
    <location>
        <begin position="126"/>
        <end position="237"/>
    </location>
</feature>
<feature type="region of interest" description="Disordered" evidence="1">
    <location>
        <begin position="431"/>
        <end position="454"/>
    </location>
</feature>
<feature type="compositionally biased region" description="Basic and acidic residues" evidence="1">
    <location>
        <begin position="431"/>
        <end position="441"/>
    </location>
</feature>
<feature type="compositionally biased region" description="Basic and acidic residues" evidence="1">
    <location>
        <begin position="315"/>
        <end position="336"/>
    </location>
</feature>
<feature type="region of interest" description="Disordered" evidence="1">
    <location>
        <begin position="255"/>
        <end position="337"/>
    </location>
</feature>
<dbReference type="AlphaFoldDB" id="A0AAD2GB23"/>